<accession>A0A133XE17</accession>
<organism evidence="3 4">
    <name type="scientific">Dechloromonas denitrificans</name>
    <dbReference type="NCBI Taxonomy" id="281362"/>
    <lineage>
        <taxon>Bacteria</taxon>
        <taxon>Pseudomonadati</taxon>
        <taxon>Pseudomonadota</taxon>
        <taxon>Betaproteobacteria</taxon>
        <taxon>Rhodocyclales</taxon>
        <taxon>Azonexaceae</taxon>
        <taxon>Dechloromonas</taxon>
    </lineage>
</organism>
<evidence type="ECO:0000259" key="1">
    <source>
        <dbReference type="Pfam" id="PF09983"/>
    </source>
</evidence>
<evidence type="ECO:0008006" key="5">
    <source>
        <dbReference type="Google" id="ProtNLM"/>
    </source>
</evidence>
<dbReference type="InterPro" id="IPR024537">
    <property type="entry name" value="DUF3322"/>
</dbReference>
<dbReference type="Pfam" id="PF11795">
    <property type="entry name" value="DUF3322"/>
    <property type="match status" value="1"/>
</dbReference>
<evidence type="ECO:0000259" key="2">
    <source>
        <dbReference type="Pfam" id="PF11795"/>
    </source>
</evidence>
<dbReference type="InterPro" id="IPR024534">
    <property type="entry name" value="JetD_C"/>
</dbReference>
<proteinExistence type="predicted"/>
<feature type="domain" description="DUF3322" evidence="2">
    <location>
        <begin position="7"/>
        <end position="186"/>
    </location>
</feature>
<dbReference type="Proteomes" id="UP000070186">
    <property type="component" value="Unassembled WGS sequence"/>
</dbReference>
<keyword evidence="4" id="KW-1185">Reference proteome</keyword>
<sequence length="403" mass="46013">MTWTGSKELKAQLMRWWERGEFLRDVVTGNSRFPVRLSLKSPSSADITDRFNAVRTWASELAAMDSVRVEWQEVRHRVQGTQKLPTSVWIETIDDALTWLGKRRDWDRFLAQVSATRKTHPALLAWLEKRPLQALELSAEWPRLLAVVTWLVEHQRPGIYLRQVDLPGVHSKFIEAHRSILAELLDLALPVDAVDISKTGISQFAARYGFLEKPTRIRFRVLDPAIRAVPGSACPDVTLNADSFSRLELAVKRIFITENETNFLAFPPVRDALVIFGAGYGWDALARSHWMKNCSILYWGDIDTHGFGILDQLRGYFGHVDSFLMDRATLDAHAAVWGDEGKPLLADLHRLTPEERALYDDLRDNRIRTGLRLEQEHIGFHWLAHRLQQLLDGSTGLNSVTLP</sequence>
<gene>
    <name evidence="3" type="ORF">AT959_18505</name>
</gene>
<reference evidence="3 4" key="1">
    <citation type="submission" date="2015-12" db="EMBL/GenBank/DDBJ databases">
        <title>Nitrous oxide reduction kinetics distinguish bacteria harboring typical versus atypical NosZ.</title>
        <authorList>
            <person name="Yoon S."/>
            <person name="Nissen S."/>
            <person name="Park D."/>
            <person name="Sanford R.A."/>
            <person name="Loeffler F.E."/>
        </authorList>
    </citation>
    <scope>NUCLEOTIDE SEQUENCE [LARGE SCALE GENOMIC DNA]</scope>
    <source>
        <strain evidence="3 4">ATCC BAA-841</strain>
    </source>
</reference>
<dbReference type="AlphaFoldDB" id="A0A133XE17"/>
<evidence type="ECO:0000313" key="4">
    <source>
        <dbReference type="Proteomes" id="UP000070186"/>
    </source>
</evidence>
<evidence type="ECO:0000313" key="3">
    <source>
        <dbReference type="EMBL" id="KXB29179.1"/>
    </source>
</evidence>
<dbReference type="Pfam" id="PF09983">
    <property type="entry name" value="JetD_C"/>
    <property type="match status" value="1"/>
</dbReference>
<protein>
    <recommendedName>
        <fullName evidence="5">Wadjet protein JetD C-terminal domain-containing protein</fullName>
    </recommendedName>
</protein>
<dbReference type="RefSeq" id="WP_066886582.1">
    <property type="nucleotide sequence ID" value="NZ_LODL01000039.1"/>
</dbReference>
<dbReference type="InterPro" id="IPR014544">
    <property type="entry name" value="UCP028408"/>
</dbReference>
<feature type="domain" description="Wadjet protein JetD C-terminal" evidence="1">
    <location>
        <begin position="209"/>
        <end position="386"/>
    </location>
</feature>
<comment type="caution">
    <text evidence="3">The sequence shown here is derived from an EMBL/GenBank/DDBJ whole genome shotgun (WGS) entry which is preliminary data.</text>
</comment>
<dbReference type="PIRSF" id="PIRSF028408">
    <property type="entry name" value="UCP028408"/>
    <property type="match status" value="1"/>
</dbReference>
<name>A0A133XE17_9RHOO</name>
<dbReference type="EMBL" id="LODL01000039">
    <property type="protein sequence ID" value="KXB29179.1"/>
    <property type="molecule type" value="Genomic_DNA"/>
</dbReference>
<dbReference type="STRING" id="281362.AT959_18505"/>